<feature type="region of interest" description="Disordered" evidence="1">
    <location>
        <begin position="144"/>
        <end position="173"/>
    </location>
</feature>
<gene>
    <name evidence="2" type="ORF">GH714_044125</name>
</gene>
<evidence type="ECO:0000313" key="2">
    <source>
        <dbReference type="EMBL" id="KAF2282440.1"/>
    </source>
</evidence>
<name>A0A6A6K0X2_HEVBR</name>
<protein>
    <submittedName>
        <fullName evidence="2">Uncharacterized protein</fullName>
    </submittedName>
</protein>
<dbReference type="EMBL" id="JAAGAX010000225">
    <property type="protein sequence ID" value="KAF2282440.1"/>
    <property type="molecule type" value="Genomic_DNA"/>
</dbReference>
<sequence length="173" mass="19428">MTLRIRRVDMKAKEELDDCLDFDLFQGDFGEPGDTELSINCKALIERLNRVLKGLNGTTLVMRKTYLKRLICSPTRRSAFAPVDLPQAFAYTIEGMGSIPMVGGLERMKNRSIAPAGLRGEIMTDVLPYITSCRAGRDGECNDPRCPQLRDNEPEATGRHCPLNNDDEEDEFD</sequence>
<evidence type="ECO:0000313" key="3">
    <source>
        <dbReference type="Proteomes" id="UP000467840"/>
    </source>
</evidence>
<comment type="caution">
    <text evidence="2">The sequence shown here is derived from an EMBL/GenBank/DDBJ whole genome shotgun (WGS) entry which is preliminary data.</text>
</comment>
<feature type="compositionally biased region" description="Basic and acidic residues" evidence="1">
    <location>
        <begin position="144"/>
        <end position="158"/>
    </location>
</feature>
<keyword evidence="3" id="KW-1185">Reference proteome</keyword>
<accession>A0A6A6K0X2</accession>
<proteinExistence type="predicted"/>
<organism evidence="2 3">
    <name type="scientific">Hevea brasiliensis</name>
    <name type="common">Para rubber tree</name>
    <name type="synonym">Siphonia brasiliensis</name>
    <dbReference type="NCBI Taxonomy" id="3981"/>
    <lineage>
        <taxon>Eukaryota</taxon>
        <taxon>Viridiplantae</taxon>
        <taxon>Streptophyta</taxon>
        <taxon>Embryophyta</taxon>
        <taxon>Tracheophyta</taxon>
        <taxon>Spermatophyta</taxon>
        <taxon>Magnoliopsida</taxon>
        <taxon>eudicotyledons</taxon>
        <taxon>Gunneridae</taxon>
        <taxon>Pentapetalae</taxon>
        <taxon>rosids</taxon>
        <taxon>fabids</taxon>
        <taxon>Malpighiales</taxon>
        <taxon>Euphorbiaceae</taxon>
        <taxon>Crotonoideae</taxon>
        <taxon>Micrandreae</taxon>
        <taxon>Hevea</taxon>
    </lineage>
</organism>
<reference evidence="2 3" key="1">
    <citation type="journal article" date="2020" name="Mol. Plant">
        <title>The Chromosome-Based Rubber Tree Genome Provides New Insights into Spurge Genome Evolution and Rubber Biosynthesis.</title>
        <authorList>
            <person name="Liu J."/>
            <person name="Shi C."/>
            <person name="Shi C.C."/>
            <person name="Li W."/>
            <person name="Zhang Q.J."/>
            <person name="Zhang Y."/>
            <person name="Li K."/>
            <person name="Lu H.F."/>
            <person name="Shi C."/>
            <person name="Zhu S.T."/>
            <person name="Xiao Z.Y."/>
            <person name="Nan H."/>
            <person name="Yue Y."/>
            <person name="Zhu X.G."/>
            <person name="Wu Y."/>
            <person name="Hong X.N."/>
            <person name="Fan G.Y."/>
            <person name="Tong Y."/>
            <person name="Zhang D."/>
            <person name="Mao C.L."/>
            <person name="Liu Y.L."/>
            <person name="Hao S.J."/>
            <person name="Liu W.Q."/>
            <person name="Lv M.Q."/>
            <person name="Zhang H.B."/>
            <person name="Liu Y."/>
            <person name="Hu-Tang G.R."/>
            <person name="Wang J.P."/>
            <person name="Wang J.H."/>
            <person name="Sun Y.H."/>
            <person name="Ni S.B."/>
            <person name="Chen W.B."/>
            <person name="Zhang X.C."/>
            <person name="Jiao Y.N."/>
            <person name="Eichler E.E."/>
            <person name="Li G.H."/>
            <person name="Liu X."/>
            <person name="Gao L.Z."/>
        </authorList>
    </citation>
    <scope>NUCLEOTIDE SEQUENCE [LARGE SCALE GENOMIC DNA]</scope>
    <source>
        <strain evidence="3">cv. GT1</strain>
        <tissue evidence="2">Leaf</tissue>
    </source>
</reference>
<dbReference type="Proteomes" id="UP000467840">
    <property type="component" value="Unassembled WGS sequence"/>
</dbReference>
<dbReference type="AlphaFoldDB" id="A0A6A6K0X2"/>
<evidence type="ECO:0000256" key="1">
    <source>
        <dbReference type="SAM" id="MobiDB-lite"/>
    </source>
</evidence>